<evidence type="ECO:0000313" key="2">
    <source>
        <dbReference type="Proteomes" id="UP001472677"/>
    </source>
</evidence>
<proteinExistence type="predicted"/>
<dbReference type="EMBL" id="JBBPBM010000239">
    <property type="protein sequence ID" value="KAK8499249.1"/>
    <property type="molecule type" value="Genomic_DNA"/>
</dbReference>
<organism evidence="1 2">
    <name type="scientific">Hibiscus sabdariffa</name>
    <name type="common">roselle</name>
    <dbReference type="NCBI Taxonomy" id="183260"/>
    <lineage>
        <taxon>Eukaryota</taxon>
        <taxon>Viridiplantae</taxon>
        <taxon>Streptophyta</taxon>
        <taxon>Embryophyta</taxon>
        <taxon>Tracheophyta</taxon>
        <taxon>Spermatophyta</taxon>
        <taxon>Magnoliopsida</taxon>
        <taxon>eudicotyledons</taxon>
        <taxon>Gunneridae</taxon>
        <taxon>Pentapetalae</taxon>
        <taxon>rosids</taxon>
        <taxon>malvids</taxon>
        <taxon>Malvales</taxon>
        <taxon>Malvaceae</taxon>
        <taxon>Malvoideae</taxon>
        <taxon>Hibiscus</taxon>
    </lineage>
</organism>
<sequence>MPIGTSFISRCQRLDRKERDRFPGLEENPQRGQAQSIEGQSGASKRVKGANLDARAWARQRNLIVRRPLGLNAMPQGKKVAIGFQSYDFTRIANVRSSIWFCKSYRSMAPYQKWKYIDEPNPELALSQPGKVWQKVINPQLCQSSGVYEKLREEQWVDSTDR</sequence>
<dbReference type="Proteomes" id="UP001472677">
    <property type="component" value="Unassembled WGS sequence"/>
</dbReference>
<keyword evidence="2" id="KW-1185">Reference proteome</keyword>
<gene>
    <name evidence="1" type="ORF">V6N12_076099</name>
</gene>
<reference evidence="1 2" key="1">
    <citation type="journal article" date="2024" name="G3 (Bethesda)">
        <title>Genome assembly of Hibiscus sabdariffa L. provides insights into metabolisms of medicinal natural products.</title>
        <authorList>
            <person name="Kim T."/>
        </authorList>
    </citation>
    <scope>NUCLEOTIDE SEQUENCE [LARGE SCALE GENOMIC DNA]</scope>
    <source>
        <strain evidence="1">TK-2024</strain>
        <tissue evidence="1">Old leaves</tissue>
    </source>
</reference>
<evidence type="ECO:0000313" key="1">
    <source>
        <dbReference type="EMBL" id="KAK8499249.1"/>
    </source>
</evidence>
<accession>A0ABR2AYE0</accession>
<protein>
    <submittedName>
        <fullName evidence="1">Uncharacterized protein</fullName>
    </submittedName>
</protein>
<name>A0ABR2AYE0_9ROSI</name>
<comment type="caution">
    <text evidence="1">The sequence shown here is derived from an EMBL/GenBank/DDBJ whole genome shotgun (WGS) entry which is preliminary data.</text>
</comment>